<evidence type="ECO:0000256" key="5">
    <source>
        <dbReference type="ARBA" id="ARBA00022692"/>
    </source>
</evidence>
<dbReference type="GO" id="GO:0015288">
    <property type="term" value="F:porin activity"/>
    <property type="evidence" value="ECO:0007669"/>
    <property type="project" value="UniProtKB-KW"/>
</dbReference>
<comment type="subunit">
    <text evidence="2">Homotrimer.</text>
</comment>
<name>A0A6I1Q1N0_PARAM</name>
<keyword evidence="9" id="KW-0472">Membrane</keyword>
<dbReference type="AlphaFoldDB" id="A0A6I1Q1N0"/>
<evidence type="ECO:0000313" key="13">
    <source>
        <dbReference type="Proteomes" id="UP000592780"/>
    </source>
</evidence>
<keyword evidence="3" id="KW-0813">Transport</keyword>
<evidence type="ECO:0000256" key="7">
    <source>
        <dbReference type="ARBA" id="ARBA00023065"/>
    </source>
</evidence>
<dbReference type="Gene3D" id="2.40.160.10">
    <property type="entry name" value="Porin"/>
    <property type="match status" value="1"/>
</dbReference>
<dbReference type="PANTHER" id="PTHR34501:SF9">
    <property type="entry name" value="MAJOR OUTER MEMBRANE PROTEIN P.IA"/>
    <property type="match status" value="1"/>
</dbReference>
<dbReference type="InterPro" id="IPR033900">
    <property type="entry name" value="Gram_neg_porin_domain"/>
</dbReference>
<dbReference type="GO" id="GO:0046930">
    <property type="term" value="C:pore complex"/>
    <property type="evidence" value="ECO:0007669"/>
    <property type="project" value="UniProtKB-KW"/>
</dbReference>
<comment type="subcellular location">
    <subcellularLocation>
        <location evidence="1">Cell outer membrane</location>
        <topology evidence="1">Multi-pass membrane protein</topology>
    </subcellularLocation>
</comment>
<keyword evidence="5" id="KW-0812">Transmembrane</keyword>
<dbReference type="GO" id="GO:0009279">
    <property type="term" value="C:cell outer membrane"/>
    <property type="evidence" value="ECO:0007669"/>
    <property type="project" value="UniProtKB-SubCell"/>
</dbReference>
<proteinExistence type="predicted"/>
<evidence type="ECO:0000256" key="10">
    <source>
        <dbReference type="ARBA" id="ARBA00023237"/>
    </source>
</evidence>
<sequence length="365" mass="38666">MKLKTSMLAVSAVVAAIAADSANAQSSVNIYGLLDTGVMYVSNVGGNKLFKIDPGAQAPNLWGITGREDLGGGLKAVFKLEGQIDLNSGAAINGLFGHQAYVGVSDSKYGTLTAGNQIDFMFDSLIADRWGPAFPFVNAMSLRQGGFVGLDNRRGFMNGSFDFDRSLGAPIANSIKYQSPVFSGLSFGAQYAFGGVAGSFSTNSGQSYGVNYHIGNVSLNGAYTYIKSYDSKNFPTAPESNIRNFGFGTSWVLGNTELGALYTNTANTVNGAQIGVYEADVTYTFSPFLHAHLEYQYMKGNGVLNNAHANQETLTVLYSLSKRTSIYSALALQQASGMNAQILMTPGASSGGRQTAFDLGLIHSF</sequence>
<dbReference type="CDD" id="cd00342">
    <property type="entry name" value="gram_neg_porins"/>
    <property type="match status" value="1"/>
</dbReference>
<dbReference type="GO" id="GO:0006811">
    <property type="term" value="P:monoatomic ion transport"/>
    <property type="evidence" value="ECO:0007669"/>
    <property type="project" value="UniProtKB-KW"/>
</dbReference>
<evidence type="ECO:0000256" key="1">
    <source>
        <dbReference type="ARBA" id="ARBA00004571"/>
    </source>
</evidence>
<protein>
    <submittedName>
        <fullName evidence="12">Putative porin</fullName>
    </submittedName>
</protein>
<keyword evidence="6" id="KW-0732">Signal</keyword>
<keyword evidence="7" id="KW-0406">Ion transport</keyword>
<keyword evidence="10" id="KW-0998">Cell outer membrane</keyword>
<dbReference type="Pfam" id="PF13609">
    <property type="entry name" value="Porin_4"/>
    <property type="match status" value="1"/>
</dbReference>
<keyword evidence="8" id="KW-0626">Porin</keyword>
<dbReference type="InterPro" id="IPR050298">
    <property type="entry name" value="Gram-neg_bact_OMP"/>
</dbReference>
<accession>A0A6I1Q1N0</accession>
<organism evidence="12 13">
    <name type="scientific">Paraburkholderia atlantica</name>
    <dbReference type="NCBI Taxonomy" id="2654982"/>
    <lineage>
        <taxon>Bacteria</taxon>
        <taxon>Pseudomonadati</taxon>
        <taxon>Pseudomonadota</taxon>
        <taxon>Betaproteobacteria</taxon>
        <taxon>Burkholderiales</taxon>
        <taxon>Burkholderiaceae</taxon>
        <taxon>Paraburkholderia</taxon>
    </lineage>
</organism>
<evidence type="ECO:0000256" key="8">
    <source>
        <dbReference type="ARBA" id="ARBA00023114"/>
    </source>
</evidence>
<feature type="domain" description="Porin" evidence="11">
    <location>
        <begin position="12"/>
        <end position="333"/>
    </location>
</feature>
<gene>
    <name evidence="12" type="ORF">HDG40_000317</name>
</gene>
<dbReference type="SUPFAM" id="SSF56935">
    <property type="entry name" value="Porins"/>
    <property type="match status" value="1"/>
</dbReference>
<comment type="caution">
    <text evidence="12">The sequence shown here is derived from an EMBL/GenBank/DDBJ whole genome shotgun (WGS) entry which is preliminary data.</text>
</comment>
<keyword evidence="13" id="KW-1185">Reference proteome</keyword>
<dbReference type="InterPro" id="IPR023614">
    <property type="entry name" value="Porin_dom_sf"/>
</dbReference>
<dbReference type="OrthoDB" id="8982743at2"/>
<dbReference type="Proteomes" id="UP000592780">
    <property type="component" value="Unassembled WGS sequence"/>
</dbReference>
<evidence type="ECO:0000256" key="4">
    <source>
        <dbReference type="ARBA" id="ARBA00022452"/>
    </source>
</evidence>
<dbReference type="PANTHER" id="PTHR34501">
    <property type="entry name" value="PROTEIN YDDL-RELATED"/>
    <property type="match status" value="1"/>
</dbReference>
<reference evidence="12 13" key="1">
    <citation type="submission" date="2020-08" db="EMBL/GenBank/DDBJ databases">
        <title>Genomic Encyclopedia of Type Strains, Phase IV (KMG-V): Genome sequencing to study the core and pangenomes of soil and plant-associated prokaryotes.</title>
        <authorList>
            <person name="Whitman W."/>
        </authorList>
    </citation>
    <scope>NUCLEOTIDE SEQUENCE [LARGE SCALE GENOMIC DNA]</scope>
    <source>
        <strain evidence="12 13">JPY158</strain>
    </source>
</reference>
<evidence type="ECO:0000256" key="3">
    <source>
        <dbReference type="ARBA" id="ARBA00022448"/>
    </source>
</evidence>
<evidence type="ECO:0000256" key="2">
    <source>
        <dbReference type="ARBA" id="ARBA00011233"/>
    </source>
</evidence>
<evidence type="ECO:0000256" key="6">
    <source>
        <dbReference type="ARBA" id="ARBA00022729"/>
    </source>
</evidence>
<dbReference type="RefSeq" id="WP_026228927.1">
    <property type="nucleotide sequence ID" value="NZ_JACHDD010000001.1"/>
</dbReference>
<evidence type="ECO:0000256" key="9">
    <source>
        <dbReference type="ARBA" id="ARBA00023136"/>
    </source>
</evidence>
<keyword evidence="4" id="KW-1134">Transmembrane beta strand</keyword>
<evidence type="ECO:0000313" key="12">
    <source>
        <dbReference type="EMBL" id="MBB5422176.1"/>
    </source>
</evidence>
<evidence type="ECO:0000259" key="11">
    <source>
        <dbReference type="Pfam" id="PF13609"/>
    </source>
</evidence>
<dbReference type="EMBL" id="JACHDD010000001">
    <property type="protein sequence ID" value="MBB5422176.1"/>
    <property type="molecule type" value="Genomic_DNA"/>
</dbReference>